<dbReference type="AlphaFoldDB" id="A0A918ZTM2"/>
<protein>
    <submittedName>
        <fullName evidence="1">Uncharacterized protein</fullName>
    </submittedName>
</protein>
<evidence type="ECO:0000313" key="2">
    <source>
        <dbReference type="Proteomes" id="UP000608024"/>
    </source>
</evidence>
<dbReference type="EMBL" id="BNBT01000067">
    <property type="protein sequence ID" value="GHE69530.1"/>
    <property type="molecule type" value="Genomic_DNA"/>
</dbReference>
<evidence type="ECO:0000313" key="1">
    <source>
        <dbReference type="EMBL" id="GHE69530.1"/>
    </source>
</evidence>
<reference evidence="1" key="1">
    <citation type="journal article" date="2014" name="Int. J. Syst. Evol. Microbiol.">
        <title>Complete genome sequence of Corynebacterium casei LMG S-19264T (=DSM 44701T), isolated from a smear-ripened cheese.</title>
        <authorList>
            <consortium name="US DOE Joint Genome Institute (JGI-PGF)"/>
            <person name="Walter F."/>
            <person name="Albersmeier A."/>
            <person name="Kalinowski J."/>
            <person name="Ruckert C."/>
        </authorList>
    </citation>
    <scope>NUCLEOTIDE SEQUENCE</scope>
    <source>
        <strain evidence="1">JCM 4784</strain>
    </source>
</reference>
<keyword evidence="2" id="KW-1185">Reference proteome</keyword>
<organism evidence="1 2">
    <name type="scientific">Streptomyces longispororuber</name>
    <dbReference type="NCBI Taxonomy" id="68230"/>
    <lineage>
        <taxon>Bacteria</taxon>
        <taxon>Bacillati</taxon>
        <taxon>Actinomycetota</taxon>
        <taxon>Actinomycetes</taxon>
        <taxon>Kitasatosporales</taxon>
        <taxon>Streptomycetaceae</taxon>
        <taxon>Streptomyces</taxon>
    </lineage>
</organism>
<comment type="caution">
    <text evidence="1">The sequence shown here is derived from an EMBL/GenBank/DDBJ whole genome shotgun (WGS) entry which is preliminary data.</text>
</comment>
<gene>
    <name evidence="1" type="ORF">GCM10018785_42550</name>
</gene>
<reference evidence="1" key="2">
    <citation type="submission" date="2020-09" db="EMBL/GenBank/DDBJ databases">
        <authorList>
            <person name="Sun Q."/>
            <person name="Ohkuma M."/>
        </authorList>
    </citation>
    <scope>NUCLEOTIDE SEQUENCE</scope>
    <source>
        <strain evidence="1">JCM 4784</strain>
    </source>
</reference>
<dbReference type="Proteomes" id="UP000608024">
    <property type="component" value="Unassembled WGS sequence"/>
</dbReference>
<proteinExistence type="predicted"/>
<accession>A0A918ZTM2</accession>
<name>A0A918ZTM2_9ACTN</name>
<sequence length="69" mass="7694">MGGVVVPWSPSALPVLPEGARRPRRPGAFRQDARAWLAVRFRCTRGTARPPYVADRAAPVDHWTMRTPT</sequence>